<evidence type="ECO:0000256" key="6">
    <source>
        <dbReference type="ARBA" id="ARBA00022989"/>
    </source>
</evidence>
<name>A0ABT2QN27_9STAP</name>
<feature type="transmembrane region" description="Helical" evidence="8">
    <location>
        <begin position="75"/>
        <end position="92"/>
    </location>
</feature>
<protein>
    <submittedName>
        <fullName evidence="10">PTS sugar transporter subunit IIC</fullName>
    </submittedName>
</protein>
<evidence type="ECO:0000256" key="2">
    <source>
        <dbReference type="ARBA" id="ARBA00022448"/>
    </source>
</evidence>
<sequence length="347" mass="36642">MERMSIKTFGNNLLSGVAIAILVGLIPNAILGEIFKALAPKYPMFVTLLHVVQSIQFTIPVLLGTAIAMKFKFTPLWTVVVATASFVGSGVAQFKDGVWILMGVGDLINAILTAGLSVLIILWLGKRVGSLGLIILPIVGGAGAGLIGLMTLPYVRTITTEIGNMINYFTELQPILMAILISLAYSFIIISPLSTVAISLAIGINGLAAGSASMGVVACEAVLVWGTMKVNRPGVPLTIFLGGVKMMLPNMIKHPIILLPIFANAVITGLCGALIGTGGTKESAGFGIIGLVGPINAFRFLDTSPVVSVILVTVAFFVVPFISGWLINFLFTKVFKVFSNDVYKFEV</sequence>
<feature type="transmembrane region" description="Helical" evidence="8">
    <location>
        <begin position="256"/>
        <end position="276"/>
    </location>
</feature>
<feature type="transmembrane region" description="Helical" evidence="8">
    <location>
        <begin position="42"/>
        <end position="63"/>
    </location>
</feature>
<dbReference type="InterPro" id="IPR003352">
    <property type="entry name" value="PTS_EIIC"/>
</dbReference>
<evidence type="ECO:0000256" key="3">
    <source>
        <dbReference type="ARBA" id="ARBA00022475"/>
    </source>
</evidence>
<keyword evidence="2" id="KW-0813">Transport</keyword>
<dbReference type="EMBL" id="JAOPKZ010000002">
    <property type="protein sequence ID" value="MCU5745383.1"/>
    <property type="molecule type" value="Genomic_DNA"/>
</dbReference>
<keyword evidence="6 8" id="KW-1133">Transmembrane helix</keyword>
<keyword evidence="7 8" id="KW-0472">Membrane</keyword>
<feature type="transmembrane region" description="Helical" evidence="8">
    <location>
        <begin position="175"/>
        <end position="200"/>
    </location>
</feature>
<keyword evidence="4 10" id="KW-0762">Sugar transport</keyword>
<evidence type="ECO:0000313" key="11">
    <source>
        <dbReference type="Proteomes" id="UP001209553"/>
    </source>
</evidence>
<evidence type="ECO:0000313" key="10">
    <source>
        <dbReference type="EMBL" id="MCU5745383.1"/>
    </source>
</evidence>
<reference evidence="10 11" key="1">
    <citation type="journal article" date="2023" name="Int. J. Syst. Evol. Microbiol.">
        <title>Streptococcus sciuri sp. nov., Staphylococcus marylandisciuri sp. nov. and Staphylococcus americanisciuri sp. nov., isolated from faeces of eastern grey squirrel (Sciurus carolinensis).</title>
        <authorList>
            <person name="Volokhov D.V."/>
            <person name="Zagorodnyaya T.A."/>
            <person name="Furtak V.A."/>
            <person name="Nattanmai G."/>
            <person name="Randall L."/>
            <person name="Jose S."/>
            <person name="Gao Y."/>
            <person name="Eisenberg T."/>
            <person name="Delmonte P."/>
            <person name="Blom J."/>
            <person name="Mitchell K.K."/>
        </authorList>
    </citation>
    <scope>NUCLEOTIDE SEQUENCE [LARGE SCALE GENOMIC DNA]</scope>
    <source>
        <strain evidence="10 11">SQ8-PEA</strain>
    </source>
</reference>
<feature type="transmembrane region" description="Helical" evidence="8">
    <location>
        <begin position="207"/>
        <end position="228"/>
    </location>
</feature>
<evidence type="ECO:0000256" key="4">
    <source>
        <dbReference type="ARBA" id="ARBA00022597"/>
    </source>
</evidence>
<evidence type="ECO:0000259" key="9">
    <source>
        <dbReference type="Pfam" id="PF13303"/>
    </source>
</evidence>
<gene>
    <name evidence="10" type="ORF">N9R04_01440</name>
</gene>
<keyword evidence="5 8" id="KW-0812">Transmembrane</keyword>
<evidence type="ECO:0000256" key="8">
    <source>
        <dbReference type="SAM" id="Phobius"/>
    </source>
</evidence>
<comment type="subcellular location">
    <subcellularLocation>
        <location evidence="1">Cell membrane</location>
        <topology evidence="1">Multi-pass membrane protein</topology>
    </subcellularLocation>
</comment>
<feature type="transmembrane region" description="Helical" evidence="8">
    <location>
        <begin position="131"/>
        <end position="155"/>
    </location>
</feature>
<feature type="transmembrane region" description="Helical" evidence="8">
    <location>
        <begin position="98"/>
        <end position="124"/>
    </location>
</feature>
<accession>A0ABT2QN27</accession>
<feature type="transmembrane region" description="Helical" evidence="8">
    <location>
        <begin position="283"/>
        <end position="301"/>
    </location>
</feature>
<dbReference type="Pfam" id="PF13303">
    <property type="entry name" value="PTS_EIIC_2"/>
    <property type="match status" value="1"/>
</dbReference>
<keyword evidence="3" id="KW-1003">Cell membrane</keyword>
<organism evidence="10 11">
    <name type="scientific">Staphylococcus marylandisciuri</name>
    <dbReference type="NCBI Taxonomy" id="2981529"/>
    <lineage>
        <taxon>Bacteria</taxon>
        <taxon>Bacillati</taxon>
        <taxon>Bacillota</taxon>
        <taxon>Bacilli</taxon>
        <taxon>Bacillales</taxon>
        <taxon>Staphylococcaceae</taxon>
        <taxon>Staphylococcus</taxon>
    </lineage>
</organism>
<comment type="caution">
    <text evidence="10">The sequence shown here is derived from an EMBL/GenBank/DDBJ whole genome shotgun (WGS) entry which is preliminary data.</text>
</comment>
<feature type="transmembrane region" description="Helical" evidence="8">
    <location>
        <begin position="307"/>
        <end position="331"/>
    </location>
</feature>
<keyword evidence="11" id="KW-1185">Reference proteome</keyword>
<evidence type="ECO:0000256" key="7">
    <source>
        <dbReference type="ARBA" id="ARBA00023136"/>
    </source>
</evidence>
<dbReference type="RefSeq" id="WP_262854037.1">
    <property type="nucleotide sequence ID" value="NZ_JAOPKZ010000002.1"/>
</dbReference>
<feature type="domain" description="Phosphotransferase system EIIC" evidence="9">
    <location>
        <begin position="13"/>
        <end position="344"/>
    </location>
</feature>
<proteinExistence type="predicted"/>
<dbReference type="Proteomes" id="UP001209553">
    <property type="component" value="Unassembled WGS sequence"/>
</dbReference>
<evidence type="ECO:0000256" key="5">
    <source>
        <dbReference type="ARBA" id="ARBA00022692"/>
    </source>
</evidence>
<evidence type="ECO:0000256" key="1">
    <source>
        <dbReference type="ARBA" id="ARBA00004651"/>
    </source>
</evidence>